<sequence length="320" mass="35751">MPAPEDQKSRGRKPAVIGLFLILFLVLSLCFFPPAGAQEYDYTINAYALYFEVTSPDNVKENIEIDLTSHTNLTRYVIYTDYPVENASAVIDLGGTVERVNVTVRKVLGGTNAVYLSFPVLKPGQSGRISLSFTTRGMVTESNGKSQFAYYVKFSQPVGVFHMQLLVPKGYAVLSPIIPSPDRVESSTDRLLLEWQREDVQSGDEFYFVVGFSGEIVVPEAPSPWLYVGVFLIGLLTGGGGVYGYLLYRERKLREESGHLRSDEEKILAILREGPVLQSELAEKLGVSKAKVSITLREMEEKGLITRVKEGRTYRVFLRE</sequence>
<organism evidence="3 4">
    <name type="scientific">Thermococcus celer Vu 13 = JCM 8558</name>
    <dbReference type="NCBI Taxonomy" id="1293037"/>
    <lineage>
        <taxon>Archaea</taxon>
        <taxon>Methanobacteriati</taxon>
        <taxon>Methanobacteriota</taxon>
        <taxon>Thermococci</taxon>
        <taxon>Thermococcales</taxon>
        <taxon>Thermococcaceae</taxon>
        <taxon>Thermococcus</taxon>
    </lineage>
</organism>
<dbReference type="SUPFAM" id="SSF46785">
    <property type="entry name" value="Winged helix' DNA-binding domain"/>
    <property type="match status" value="1"/>
</dbReference>
<evidence type="ECO:0000259" key="2">
    <source>
        <dbReference type="Pfam" id="PF24034"/>
    </source>
</evidence>
<accession>A0A218P164</accession>
<dbReference type="CDD" id="cd00090">
    <property type="entry name" value="HTH_ARSR"/>
    <property type="match status" value="1"/>
</dbReference>
<dbReference type="Pfam" id="PF24034">
    <property type="entry name" value="DUF7343"/>
    <property type="match status" value="1"/>
</dbReference>
<feature type="transmembrane region" description="Helical" evidence="1">
    <location>
        <begin position="225"/>
        <end position="248"/>
    </location>
</feature>
<dbReference type="KEGG" id="tce:A3L02_03330"/>
<reference evidence="3 4" key="1">
    <citation type="submission" date="2016-03" db="EMBL/GenBank/DDBJ databases">
        <title>Complete genome sequence of Thermococcus celer.</title>
        <authorList>
            <person name="Oger P.M."/>
        </authorList>
    </citation>
    <scope>NUCLEOTIDE SEQUENCE [LARGE SCALE GENOMIC DNA]</scope>
    <source>
        <strain evidence="3 4">Vu 13</strain>
    </source>
</reference>
<dbReference type="InterPro" id="IPR036388">
    <property type="entry name" value="WH-like_DNA-bd_sf"/>
</dbReference>
<dbReference type="Proteomes" id="UP000197156">
    <property type="component" value="Chromosome"/>
</dbReference>
<keyword evidence="1" id="KW-0472">Membrane</keyword>
<keyword evidence="4" id="KW-1185">Reference proteome</keyword>
<dbReference type="EMBL" id="CP014854">
    <property type="protein sequence ID" value="ASI98660.1"/>
    <property type="molecule type" value="Genomic_DNA"/>
</dbReference>
<dbReference type="GeneID" id="33323756"/>
<keyword evidence="1" id="KW-0812">Transmembrane</keyword>
<keyword evidence="1" id="KW-1133">Transmembrane helix</keyword>
<proteinExistence type="predicted"/>
<name>A0A218P164_THECE</name>
<feature type="domain" description="DUF7343" evidence="2">
    <location>
        <begin position="260"/>
        <end position="318"/>
    </location>
</feature>
<dbReference type="InterPro" id="IPR055767">
    <property type="entry name" value="DUF7343"/>
</dbReference>
<dbReference type="AlphaFoldDB" id="A0A218P164"/>
<dbReference type="InterPro" id="IPR011991">
    <property type="entry name" value="ArsR-like_HTH"/>
</dbReference>
<dbReference type="RefSeq" id="WP_088862621.1">
    <property type="nucleotide sequence ID" value="NZ_CP014854.1"/>
</dbReference>
<evidence type="ECO:0000313" key="3">
    <source>
        <dbReference type="EMBL" id="ASI98660.1"/>
    </source>
</evidence>
<evidence type="ECO:0000256" key="1">
    <source>
        <dbReference type="SAM" id="Phobius"/>
    </source>
</evidence>
<evidence type="ECO:0000313" key="4">
    <source>
        <dbReference type="Proteomes" id="UP000197156"/>
    </source>
</evidence>
<protein>
    <recommendedName>
        <fullName evidence="2">DUF7343 domain-containing protein</fullName>
    </recommendedName>
</protein>
<gene>
    <name evidence="3" type="ORF">A3L02_03330</name>
</gene>
<dbReference type="OrthoDB" id="109251at2157"/>
<dbReference type="Gene3D" id="1.10.10.10">
    <property type="entry name" value="Winged helix-like DNA-binding domain superfamily/Winged helix DNA-binding domain"/>
    <property type="match status" value="1"/>
</dbReference>
<dbReference type="InterPro" id="IPR036390">
    <property type="entry name" value="WH_DNA-bd_sf"/>
</dbReference>